<reference evidence="2" key="1">
    <citation type="journal article" date="2014" name="Int. J. Syst. Evol. Microbiol.">
        <title>Complete genome sequence of Corynebacterium casei LMG S-19264T (=DSM 44701T), isolated from a smear-ripened cheese.</title>
        <authorList>
            <consortium name="US DOE Joint Genome Institute (JGI-PGF)"/>
            <person name="Walter F."/>
            <person name="Albersmeier A."/>
            <person name="Kalinowski J."/>
            <person name="Ruckert C."/>
        </authorList>
    </citation>
    <scope>NUCLEOTIDE SEQUENCE</scope>
    <source>
        <strain evidence="2">JCM 3091</strain>
    </source>
</reference>
<proteinExistence type="predicted"/>
<evidence type="ECO:0000313" key="3">
    <source>
        <dbReference type="Proteomes" id="UP000662200"/>
    </source>
</evidence>
<feature type="region of interest" description="Disordered" evidence="1">
    <location>
        <begin position="28"/>
        <end position="61"/>
    </location>
</feature>
<dbReference type="Proteomes" id="UP000662200">
    <property type="component" value="Unassembled WGS sequence"/>
</dbReference>
<keyword evidence="3" id="KW-1185">Reference proteome</keyword>
<reference evidence="2" key="2">
    <citation type="submission" date="2020-09" db="EMBL/GenBank/DDBJ databases">
        <authorList>
            <person name="Sun Q."/>
            <person name="Ohkuma M."/>
        </authorList>
    </citation>
    <scope>NUCLEOTIDE SEQUENCE</scope>
    <source>
        <strain evidence="2">JCM 3091</strain>
    </source>
</reference>
<dbReference type="EMBL" id="BMQC01000007">
    <property type="protein sequence ID" value="GGK29493.1"/>
    <property type="molecule type" value="Genomic_DNA"/>
</dbReference>
<comment type="caution">
    <text evidence="2">The sequence shown here is derived from an EMBL/GenBank/DDBJ whole genome shotgun (WGS) entry which is preliminary data.</text>
</comment>
<gene>
    <name evidence="2" type="ORF">GCM10010124_22800</name>
</gene>
<dbReference type="RefSeq" id="WP_189114253.1">
    <property type="nucleotide sequence ID" value="NZ_BMQC01000007.1"/>
</dbReference>
<evidence type="ECO:0000256" key="1">
    <source>
        <dbReference type="SAM" id="MobiDB-lite"/>
    </source>
</evidence>
<feature type="compositionally biased region" description="Low complexity" evidence="1">
    <location>
        <begin position="46"/>
        <end position="60"/>
    </location>
</feature>
<evidence type="ECO:0000313" key="2">
    <source>
        <dbReference type="EMBL" id="GGK29493.1"/>
    </source>
</evidence>
<organism evidence="2 3">
    <name type="scientific">Pilimelia terevasa</name>
    <dbReference type="NCBI Taxonomy" id="53372"/>
    <lineage>
        <taxon>Bacteria</taxon>
        <taxon>Bacillati</taxon>
        <taxon>Actinomycetota</taxon>
        <taxon>Actinomycetes</taxon>
        <taxon>Micromonosporales</taxon>
        <taxon>Micromonosporaceae</taxon>
        <taxon>Pilimelia</taxon>
    </lineage>
</organism>
<accession>A0A8J3BPJ8</accession>
<dbReference type="AlphaFoldDB" id="A0A8J3BPJ8"/>
<sequence>MAVAALTATAAAAGCDDGAAPAARNVAATGAPQPAPTGSGGGPAGGAALPAPGDPAATPGRLRAGVTLRRSGGFAAHDDTLAVGADGAWTFTSNRRLQEGRLTAARVDRLRDLLATPAFAAEAARVFRESCTDGLELTLTTGDRTVTWRDCGQAGRPGTAAAIVDQLGAWTPF</sequence>
<name>A0A8J3BPJ8_9ACTN</name>
<protein>
    <submittedName>
        <fullName evidence="2">Uncharacterized protein</fullName>
    </submittedName>
</protein>